<accession>A0A9W8QJD7</accession>
<name>A0A9W8QJD7_AKAMU</name>
<comment type="caution">
    <text evidence="2">The sequence shown here is derived from an EMBL/GenBank/DDBJ whole genome shotgun (WGS) entry which is preliminary data.</text>
</comment>
<dbReference type="AlphaFoldDB" id="A0A9W8QJD7"/>
<dbReference type="Pfam" id="PF13095">
    <property type="entry name" value="FTA2"/>
    <property type="match status" value="1"/>
</dbReference>
<evidence type="ECO:0000313" key="3">
    <source>
        <dbReference type="Proteomes" id="UP001144673"/>
    </source>
</evidence>
<evidence type="ECO:0000313" key="2">
    <source>
        <dbReference type="EMBL" id="KAJ4161522.1"/>
    </source>
</evidence>
<dbReference type="Proteomes" id="UP001144673">
    <property type="component" value="Unassembled WGS sequence"/>
</dbReference>
<protein>
    <submittedName>
        <fullName evidence="2">Uncharacterized protein</fullName>
    </submittedName>
</protein>
<dbReference type="EMBL" id="JAJHUN010000002">
    <property type="protein sequence ID" value="KAJ4161522.1"/>
    <property type="molecule type" value="Genomic_DNA"/>
</dbReference>
<feature type="region of interest" description="Disordered" evidence="1">
    <location>
        <begin position="1"/>
        <end position="25"/>
    </location>
</feature>
<dbReference type="RefSeq" id="XP_056057906.1">
    <property type="nucleotide sequence ID" value="XM_056199459.1"/>
</dbReference>
<proteinExistence type="predicted"/>
<keyword evidence="3" id="KW-1185">Reference proteome</keyword>
<dbReference type="InterPro" id="IPR025213">
    <property type="entry name" value="Sim4_Fta2"/>
</dbReference>
<sequence>MQSGQMQRPRPAAHPKELPPCRGPKLQAFRHHNSPIEWLGRIDAGSDSPLGDSDSGRQGYVFKVRIESELYALKVFKFYNAEDTRWSWEAYVSGKDPKRLAELHLDPFYAECRAYGRINMAKSQGKTKRDIAIPCYGFIYLDDCYRKQLDEYGVDLDENCLDSDSSTNSSPTPGARRPITSRPIRGIIKKLASSDPGITYKIIENIRKDIQELNRLKVYNTDIRRDNFCDGKLVDFGSSITEPHCLITPENGFLSKQSQYGDMGMLEDVVEKAGILVRWRTSENLEYKKKLRSTSVRNR</sequence>
<evidence type="ECO:0000256" key="1">
    <source>
        <dbReference type="SAM" id="MobiDB-lite"/>
    </source>
</evidence>
<organism evidence="2 3">
    <name type="scientific">Akanthomyces muscarius</name>
    <name type="common">Entomopathogenic fungus</name>
    <name type="synonym">Lecanicillium muscarium</name>
    <dbReference type="NCBI Taxonomy" id="2231603"/>
    <lineage>
        <taxon>Eukaryota</taxon>
        <taxon>Fungi</taxon>
        <taxon>Dikarya</taxon>
        <taxon>Ascomycota</taxon>
        <taxon>Pezizomycotina</taxon>
        <taxon>Sordariomycetes</taxon>
        <taxon>Hypocreomycetidae</taxon>
        <taxon>Hypocreales</taxon>
        <taxon>Cordycipitaceae</taxon>
        <taxon>Akanthomyces</taxon>
    </lineage>
</organism>
<gene>
    <name evidence="2" type="ORF">LMH87_007558</name>
</gene>
<dbReference type="GeneID" id="80894717"/>
<reference evidence="2" key="1">
    <citation type="journal article" date="2023" name="Access Microbiol">
        <title>De-novo genome assembly for Akanthomyces muscarius, a biocontrol agent of insect agricultural pests.</title>
        <authorList>
            <person name="Erdos Z."/>
            <person name="Studholme D.J."/>
            <person name="Raymond B."/>
            <person name="Sharma M."/>
        </authorList>
    </citation>
    <scope>NUCLEOTIDE SEQUENCE</scope>
    <source>
        <strain evidence="2">Ve6</strain>
    </source>
</reference>
<dbReference type="KEGG" id="amus:LMH87_007558"/>